<accession>A0AAV4CIQ2</accession>
<keyword evidence="2" id="KW-1185">Reference proteome</keyword>
<gene>
    <name evidence="1" type="ORF">PoB_005785600</name>
</gene>
<dbReference type="Proteomes" id="UP000735302">
    <property type="component" value="Unassembled WGS sequence"/>
</dbReference>
<evidence type="ECO:0000313" key="2">
    <source>
        <dbReference type="Proteomes" id="UP000735302"/>
    </source>
</evidence>
<sequence>MDTVVQWNINSFRSNFEELKQLLNRSQSAVVALQARGLHSASSTEWVPVGEAALLIRNGTHFSEIVLNTGLHAAAATISPKKKL</sequence>
<dbReference type="EMBL" id="BLXT01006392">
    <property type="protein sequence ID" value="GFO31351.1"/>
    <property type="molecule type" value="Genomic_DNA"/>
</dbReference>
<dbReference type="AlphaFoldDB" id="A0AAV4CIQ2"/>
<proteinExistence type="predicted"/>
<evidence type="ECO:0000313" key="1">
    <source>
        <dbReference type="EMBL" id="GFO31351.1"/>
    </source>
</evidence>
<reference evidence="1 2" key="1">
    <citation type="journal article" date="2021" name="Elife">
        <title>Chloroplast acquisition without the gene transfer in kleptoplastic sea slugs, Plakobranchus ocellatus.</title>
        <authorList>
            <person name="Maeda T."/>
            <person name="Takahashi S."/>
            <person name="Yoshida T."/>
            <person name="Shimamura S."/>
            <person name="Takaki Y."/>
            <person name="Nagai Y."/>
            <person name="Toyoda A."/>
            <person name="Suzuki Y."/>
            <person name="Arimoto A."/>
            <person name="Ishii H."/>
            <person name="Satoh N."/>
            <person name="Nishiyama T."/>
            <person name="Hasebe M."/>
            <person name="Maruyama T."/>
            <person name="Minagawa J."/>
            <person name="Obokata J."/>
            <person name="Shigenobu S."/>
        </authorList>
    </citation>
    <scope>NUCLEOTIDE SEQUENCE [LARGE SCALE GENOMIC DNA]</scope>
</reference>
<name>A0AAV4CIQ2_9GAST</name>
<organism evidence="1 2">
    <name type="scientific">Plakobranchus ocellatus</name>
    <dbReference type="NCBI Taxonomy" id="259542"/>
    <lineage>
        <taxon>Eukaryota</taxon>
        <taxon>Metazoa</taxon>
        <taxon>Spiralia</taxon>
        <taxon>Lophotrochozoa</taxon>
        <taxon>Mollusca</taxon>
        <taxon>Gastropoda</taxon>
        <taxon>Heterobranchia</taxon>
        <taxon>Euthyneura</taxon>
        <taxon>Panpulmonata</taxon>
        <taxon>Sacoglossa</taxon>
        <taxon>Placobranchoidea</taxon>
        <taxon>Plakobranchidae</taxon>
        <taxon>Plakobranchus</taxon>
    </lineage>
</organism>
<protein>
    <submittedName>
        <fullName evidence="1">Uncharacterized protein</fullName>
    </submittedName>
</protein>
<comment type="caution">
    <text evidence="1">The sequence shown here is derived from an EMBL/GenBank/DDBJ whole genome shotgun (WGS) entry which is preliminary data.</text>
</comment>